<sequence length="407" mass="42193">MKHRLGLLPRILIAIVLGIVCGLFFPDWLARAFVTFNGLFGNFLSFIIPLIIVALITPAIAELGRGAGKWLGITAAIAYGSTIFAGLLALAVGLTVFPMILTPGSLPMSVDNPEDALLGPYFTVEMPPVFGVMTALLLSFVIGVGLTLLPTNALQRGFVELRQIVEWVISTILIPLLPLYIFGIFLNMTVAGQVFSIIVTFIGVIALVFALTVVLLLIQYGVAGLIARVNPLRALATMLPAYATALGTSSSAATIPVTLRQAIKAGVSEPVAAFTVPLCATIHLAGSTVKITSFALAIMVLAGVPIDLGLMVGFVMMLGITMVAAPGVPGGAIMTAAALLSSMLGFTEPQVGLMIATYIAIDSFGTATNVTGDGAIALVVDRLSRGRVGMPATDAAISQSGRVANEG</sequence>
<dbReference type="PANTHER" id="PTHR42865">
    <property type="entry name" value="PROTON/GLUTAMATE-ASPARTATE SYMPORTER"/>
    <property type="match status" value="1"/>
</dbReference>
<dbReference type="SUPFAM" id="SSF118215">
    <property type="entry name" value="Proton glutamate symport protein"/>
    <property type="match status" value="1"/>
</dbReference>
<keyword evidence="4 6" id="KW-1133">Transmembrane helix</keyword>
<feature type="transmembrane region" description="Helical" evidence="6">
    <location>
        <begin position="194"/>
        <end position="218"/>
    </location>
</feature>
<evidence type="ECO:0000313" key="8">
    <source>
        <dbReference type="Proteomes" id="UP001434337"/>
    </source>
</evidence>
<feature type="transmembrane region" description="Helical" evidence="6">
    <location>
        <begin position="296"/>
        <end position="320"/>
    </location>
</feature>
<organism evidence="7 8">
    <name type="scientific">Propioniciclava soli</name>
    <dbReference type="NCBI Taxonomy" id="2775081"/>
    <lineage>
        <taxon>Bacteria</taxon>
        <taxon>Bacillati</taxon>
        <taxon>Actinomycetota</taxon>
        <taxon>Actinomycetes</taxon>
        <taxon>Propionibacteriales</taxon>
        <taxon>Propionibacteriaceae</taxon>
        <taxon>Propioniciclava</taxon>
    </lineage>
</organism>
<evidence type="ECO:0000256" key="4">
    <source>
        <dbReference type="ARBA" id="ARBA00022989"/>
    </source>
</evidence>
<evidence type="ECO:0000256" key="6">
    <source>
        <dbReference type="SAM" id="Phobius"/>
    </source>
</evidence>
<evidence type="ECO:0000313" key="7">
    <source>
        <dbReference type="EMBL" id="WZW97987.1"/>
    </source>
</evidence>
<feature type="transmembrane region" description="Helical" evidence="6">
    <location>
        <begin position="38"/>
        <end position="61"/>
    </location>
</feature>
<dbReference type="Pfam" id="PF00375">
    <property type="entry name" value="SDF"/>
    <property type="match status" value="1"/>
</dbReference>
<evidence type="ECO:0000256" key="2">
    <source>
        <dbReference type="ARBA" id="ARBA00022448"/>
    </source>
</evidence>
<dbReference type="InterPro" id="IPR036458">
    <property type="entry name" value="Na:dicarbo_symporter_sf"/>
</dbReference>
<evidence type="ECO:0000256" key="1">
    <source>
        <dbReference type="ARBA" id="ARBA00004141"/>
    </source>
</evidence>
<comment type="subcellular location">
    <subcellularLocation>
        <location evidence="1">Membrane</location>
        <topology evidence="1">Multi-pass membrane protein</topology>
    </subcellularLocation>
</comment>
<dbReference type="Gene3D" id="1.10.3860.10">
    <property type="entry name" value="Sodium:dicarboxylate symporter"/>
    <property type="match status" value="1"/>
</dbReference>
<keyword evidence="3 6" id="KW-0812">Transmembrane</keyword>
<dbReference type="RefSeq" id="WP_342372192.1">
    <property type="nucleotide sequence ID" value="NZ_CP115965.1"/>
</dbReference>
<dbReference type="PRINTS" id="PR00173">
    <property type="entry name" value="EDTRNSPORT"/>
</dbReference>
<reference evidence="7 8" key="1">
    <citation type="journal article" date="2023" name="Environ Microbiome">
        <title>A coral-associated actinobacterium mitigates coral bleaching under heat stress.</title>
        <authorList>
            <person name="Li J."/>
            <person name="Zou Y."/>
            <person name="Li Q."/>
            <person name="Zhang J."/>
            <person name="Bourne D.G."/>
            <person name="Lyu Y."/>
            <person name="Liu C."/>
            <person name="Zhang S."/>
        </authorList>
    </citation>
    <scope>NUCLEOTIDE SEQUENCE [LARGE SCALE GENOMIC DNA]</scope>
    <source>
        <strain evidence="7 8">SCSIO 13291</strain>
    </source>
</reference>
<feature type="transmembrane region" description="Helical" evidence="6">
    <location>
        <begin position="129"/>
        <end position="152"/>
    </location>
</feature>
<keyword evidence="8" id="KW-1185">Reference proteome</keyword>
<keyword evidence="5 6" id="KW-0472">Membrane</keyword>
<gene>
    <name evidence="7" type="ORF">PCC79_13975</name>
</gene>
<evidence type="ECO:0000256" key="3">
    <source>
        <dbReference type="ARBA" id="ARBA00022692"/>
    </source>
</evidence>
<accession>A0ABZ3C5C2</accession>
<feature type="transmembrane region" description="Helical" evidence="6">
    <location>
        <begin position="164"/>
        <end position="188"/>
    </location>
</feature>
<dbReference type="EMBL" id="CP115965">
    <property type="protein sequence ID" value="WZW97987.1"/>
    <property type="molecule type" value="Genomic_DNA"/>
</dbReference>
<feature type="transmembrane region" description="Helical" evidence="6">
    <location>
        <begin position="326"/>
        <end position="346"/>
    </location>
</feature>
<dbReference type="InterPro" id="IPR001991">
    <property type="entry name" value="Na-dicarboxylate_symporter"/>
</dbReference>
<name>A0ABZ3C5C2_9ACTN</name>
<keyword evidence="2" id="KW-0813">Transport</keyword>
<feature type="transmembrane region" description="Helical" evidence="6">
    <location>
        <begin position="7"/>
        <end position="26"/>
    </location>
</feature>
<protein>
    <submittedName>
        <fullName evidence="7">Dicarboxylate/amino acid:cation symporter</fullName>
    </submittedName>
</protein>
<proteinExistence type="predicted"/>
<feature type="transmembrane region" description="Helical" evidence="6">
    <location>
        <begin position="73"/>
        <end position="101"/>
    </location>
</feature>
<dbReference type="PANTHER" id="PTHR42865:SF8">
    <property type="entry name" value="SERINE_THREONINE TRANSPORTER SSTT"/>
    <property type="match status" value="1"/>
</dbReference>
<evidence type="ECO:0000256" key="5">
    <source>
        <dbReference type="ARBA" id="ARBA00023136"/>
    </source>
</evidence>
<dbReference type="Proteomes" id="UP001434337">
    <property type="component" value="Chromosome"/>
</dbReference>